<organism evidence="2 3">
    <name type="scientific">Trichomalopsis sarcophagae</name>
    <dbReference type="NCBI Taxonomy" id="543379"/>
    <lineage>
        <taxon>Eukaryota</taxon>
        <taxon>Metazoa</taxon>
        <taxon>Ecdysozoa</taxon>
        <taxon>Arthropoda</taxon>
        <taxon>Hexapoda</taxon>
        <taxon>Insecta</taxon>
        <taxon>Pterygota</taxon>
        <taxon>Neoptera</taxon>
        <taxon>Endopterygota</taxon>
        <taxon>Hymenoptera</taxon>
        <taxon>Apocrita</taxon>
        <taxon>Proctotrupomorpha</taxon>
        <taxon>Chalcidoidea</taxon>
        <taxon>Pteromalidae</taxon>
        <taxon>Pteromalinae</taxon>
        <taxon>Trichomalopsis</taxon>
    </lineage>
</organism>
<name>A0A232F854_9HYME</name>
<keyword evidence="3" id="KW-1185">Reference proteome</keyword>
<feature type="region of interest" description="Disordered" evidence="1">
    <location>
        <begin position="1"/>
        <end position="34"/>
    </location>
</feature>
<comment type="caution">
    <text evidence="2">The sequence shown here is derived from an EMBL/GenBank/DDBJ whole genome shotgun (WGS) entry which is preliminary data.</text>
</comment>
<feature type="compositionally biased region" description="Basic and acidic residues" evidence="1">
    <location>
        <begin position="23"/>
        <end position="34"/>
    </location>
</feature>
<protein>
    <submittedName>
        <fullName evidence="2">Uncharacterized protein</fullName>
    </submittedName>
</protein>
<evidence type="ECO:0000256" key="1">
    <source>
        <dbReference type="SAM" id="MobiDB-lite"/>
    </source>
</evidence>
<dbReference type="AlphaFoldDB" id="A0A232F854"/>
<feature type="compositionally biased region" description="Basic residues" evidence="1">
    <location>
        <begin position="44"/>
        <end position="58"/>
    </location>
</feature>
<evidence type="ECO:0000313" key="2">
    <source>
        <dbReference type="EMBL" id="OXU26670.1"/>
    </source>
</evidence>
<feature type="compositionally biased region" description="Polar residues" evidence="1">
    <location>
        <begin position="8"/>
        <end position="22"/>
    </location>
</feature>
<gene>
    <name evidence="2" type="ORF">TSAR_014497</name>
</gene>
<dbReference type="Proteomes" id="UP000215335">
    <property type="component" value="Unassembled WGS sequence"/>
</dbReference>
<feature type="compositionally biased region" description="Polar residues" evidence="1">
    <location>
        <begin position="397"/>
        <end position="408"/>
    </location>
</feature>
<dbReference type="OrthoDB" id="7700675at2759"/>
<proteinExistence type="predicted"/>
<feature type="region of interest" description="Disordered" evidence="1">
    <location>
        <begin position="43"/>
        <end position="62"/>
    </location>
</feature>
<dbReference type="EMBL" id="NNAY01000753">
    <property type="protein sequence ID" value="OXU26670.1"/>
    <property type="molecule type" value="Genomic_DNA"/>
</dbReference>
<accession>A0A232F854</accession>
<evidence type="ECO:0000313" key="3">
    <source>
        <dbReference type="Proteomes" id="UP000215335"/>
    </source>
</evidence>
<reference evidence="2 3" key="1">
    <citation type="journal article" date="2017" name="Curr. Biol.">
        <title>The Evolution of Venom by Co-option of Single-Copy Genes.</title>
        <authorList>
            <person name="Martinson E.O."/>
            <person name="Mrinalini"/>
            <person name="Kelkar Y.D."/>
            <person name="Chang C.H."/>
            <person name="Werren J.H."/>
        </authorList>
    </citation>
    <scope>NUCLEOTIDE SEQUENCE [LARGE SCALE GENOMIC DNA]</scope>
    <source>
        <strain evidence="2 3">Alberta</strain>
        <tissue evidence="2">Whole body</tissue>
    </source>
</reference>
<feature type="region of interest" description="Disordered" evidence="1">
    <location>
        <begin position="386"/>
        <end position="408"/>
    </location>
</feature>
<sequence length="1037" mass="118264">MGKPVVSGATSWQFTTGGNSNSEEPRRSQRNKDLEEIRRNALAAKRKLRGRPIKQRNRSKLEKTLAQFASKRREIEEAVKFPNPILLSSSRNEVDQSQGNHSHLFSFKKNAQNQDSTTENPKIIADKILQKPLNLKGFFRAGIKGKQMTRPLTSAERFKQAVLNNDALQIFQSGNFLRPKPSTPVEDLDPAIKMEISKILKEFTDSSDTDDPVSVENLEPSPVFKRLRKTITAVKSDSNEVLKNIPSPNNEFVFTNKHITKEDKCKRRLFEEENSVVNNGNPKYNNNSQYEDNDAIRFSQRKSTPENVIFFSEYVPAKNVDNTIKKKNHNISPTDPKLIKFYIQTCKMIAKNEFKDVFGNILEEPFKNAKAALKATYASTLKNHFNQQKNVKDKQRSQSVDRLTESSTSEIMVEPDSAVFRTLKKNVTLQIQSMQSLKCELDNNSNASVNNNDAGKDLLVVGTVPNHHLLKRKYAASSKSGHSDIEVPSSVKVNVDLDSERMTNKMDLVHPDRQEITARYLNDVDLNSQQEIKLCNSDNQRDFDRGFRLHYEKEKLHLGDNNVNKKTYFVSKSTKHIPSILRKSRPTVDCVSDEKVLLSIEKGPEYKEISKKALMRDNSGHNVISERTPNCSNLTSNQALEAPKCKYVYMNAKYNQPPRISAPMQVRRLQRNPSSQKMHLFPAPHEARRSFNLSQSFELSPIEKQVSFSDDLNDFQIFQLSQGSSSEIQERTNRLTLHSSQNCSQDSVDQMFTAPDIHCSSRKDLCYSNCVPCNPQNAVHNRGPTLQACDAPFNSNGNCHSQSVIMCKDYQLQSLENRAIQGTDVHNCCAINECQMYKSHGRQRSQQHQESLMACMQKQSSRQPVKFIAIEGNRMPQRRPIYGVEDTNICSHTHKPSASSQQYSQVINPCYERAAPEYARYTVSSIPCHSREVVKYDNVQREPSFTGNEFSGPGRNIVNFIPNSMSDQNFVSQQNIPIHRDVHNQRYVAPVQVQIPSPVCTHQVAYQQHNHRSNNEVYKVNDIYLQQVNHNAHQKRP</sequence>